<keyword evidence="3" id="KW-1185">Reference proteome</keyword>
<dbReference type="OrthoDB" id="1081621at2"/>
<comment type="caution">
    <text evidence="2">The sequence shown here is derived from an EMBL/GenBank/DDBJ whole genome shotgun (WGS) entry which is preliminary data.</text>
</comment>
<dbReference type="SUPFAM" id="SSF50494">
    <property type="entry name" value="Trypsin-like serine proteases"/>
    <property type="match status" value="1"/>
</dbReference>
<organism evidence="2 3">
    <name type="scientific">Hoylesella saccharolytica F0055</name>
    <dbReference type="NCBI Taxonomy" id="1127699"/>
    <lineage>
        <taxon>Bacteria</taxon>
        <taxon>Pseudomonadati</taxon>
        <taxon>Bacteroidota</taxon>
        <taxon>Bacteroidia</taxon>
        <taxon>Bacteroidales</taxon>
        <taxon>Prevotellaceae</taxon>
        <taxon>Hoylesella</taxon>
    </lineage>
</organism>
<gene>
    <name evidence="2" type="ORF">HMPREF9151_00983</name>
</gene>
<sequence>MKLKSKTIGRNTPRRKRKRIAGIVIGLFSVALIAYCAVSFSLSGREMLRSVALVEYVPCHALVVDGKERLFFSNIDTTHSFPALASHPTRLHTQSAFSTGFWVNRFPFFPSCKGRLLTAVHRRKTYQSLSSSDLQKAIKAVKEDVLRKYQALEHRVNEIDYYLSVHSVKDEGYTDIAGYANQLQKEYEEMGRILKLLDAIKPTSRLSVVDKTRYAVVTSGGRKVMTCIAASPHNDLLLLQTTDASTPDGCAPVTFLPLNIRLTGSDVLAVSHAGMRLKAIVEQADTAVILPGRILKARQLDIHRALLTDGSPIFSRRGNLIGIFANDKIIPCSEAFQTLYSTK</sequence>
<reference evidence="2 3" key="1">
    <citation type="submission" date="2012-05" db="EMBL/GenBank/DDBJ databases">
        <authorList>
            <person name="Weinstock G."/>
            <person name="Sodergren E."/>
            <person name="Lobos E.A."/>
            <person name="Fulton L."/>
            <person name="Fulton R."/>
            <person name="Courtney L."/>
            <person name="Fronick C."/>
            <person name="O'Laughlin M."/>
            <person name="Godfrey J."/>
            <person name="Wilson R.M."/>
            <person name="Miner T."/>
            <person name="Farmer C."/>
            <person name="Delehaunty K."/>
            <person name="Cordes M."/>
            <person name="Minx P."/>
            <person name="Tomlinson C."/>
            <person name="Chen J."/>
            <person name="Wollam A."/>
            <person name="Pepin K.H."/>
            <person name="Bhonagiri V."/>
            <person name="Zhang X."/>
            <person name="Suruliraj S."/>
            <person name="Warren W."/>
            <person name="Mitreva M."/>
            <person name="Mardis E.R."/>
            <person name="Wilson R.K."/>
        </authorList>
    </citation>
    <scope>NUCLEOTIDE SEQUENCE [LARGE SCALE GENOMIC DNA]</scope>
    <source>
        <strain evidence="2 3">F0055</strain>
    </source>
</reference>
<dbReference type="RefSeq" id="WP_009162197.1">
    <property type="nucleotide sequence ID" value="NZ_KB290984.1"/>
</dbReference>
<dbReference type="Proteomes" id="UP000010433">
    <property type="component" value="Unassembled WGS sequence"/>
</dbReference>
<evidence type="ECO:0000313" key="2">
    <source>
        <dbReference type="EMBL" id="EKY01626.1"/>
    </source>
</evidence>
<accession>L1NE61</accession>
<dbReference type="AlphaFoldDB" id="L1NE61"/>
<dbReference type="InterPro" id="IPR009003">
    <property type="entry name" value="Peptidase_S1_PA"/>
</dbReference>
<keyword evidence="1" id="KW-0812">Transmembrane</keyword>
<protein>
    <submittedName>
        <fullName evidence="2">Uncharacterized protein</fullName>
    </submittedName>
</protein>
<dbReference type="PATRIC" id="fig|1127699.3.peg.907"/>
<feature type="transmembrane region" description="Helical" evidence="1">
    <location>
        <begin position="20"/>
        <end position="42"/>
    </location>
</feature>
<proteinExistence type="predicted"/>
<evidence type="ECO:0000313" key="3">
    <source>
        <dbReference type="Proteomes" id="UP000010433"/>
    </source>
</evidence>
<dbReference type="STRING" id="1127699.HMPREF9151_00983"/>
<keyword evidence="1" id="KW-0472">Membrane</keyword>
<evidence type="ECO:0000256" key="1">
    <source>
        <dbReference type="SAM" id="Phobius"/>
    </source>
</evidence>
<dbReference type="EMBL" id="AMEP01000065">
    <property type="protein sequence ID" value="EKY01626.1"/>
    <property type="molecule type" value="Genomic_DNA"/>
</dbReference>
<dbReference type="HOGENOM" id="CLU_836398_0_0_10"/>
<keyword evidence="1" id="KW-1133">Transmembrane helix</keyword>
<name>L1NE61_9BACT</name>